<feature type="region of interest" description="Disordered" evidence="1">
    <location>
        <begin position="89"/>
        <end position="164"/>
    </location>
</feature>
<feature type="compositionally biased region" description="Pro residues" evidence="1">
    <location>
        <begin position="14"/>
        <end position="25"/>
    </location>
</feature>
<feature type="compositionally biased region" description="Acidic residues" evidence="1">
    <location>
        <begin position="134"/>
        <end position="144"/>
    </location>
</feature>
<dbReference type="AlphaFoldDB" id="A0AAD5RHF0"/>
<evidence type="ECO:0000313" key="3">
    <source>
        <dbReference type="Proteomes" id="UP001201980"/>
    </source>
</evidence>
<name>A0AAD5RHF0_9PEZI</name>
<protein>
    <submittedName>
        <fullName evidence="2">Uncharacterized protein</fullName>
    </submittedName>
</protein>
<dbReference type="EMBL" id="JAKWBI020000672">
    <property type="protein sequence ID" value="KAJ2893030.1"/>
    <property type="molecule type" value="Genomic_DNA"/>
</dbReference>
<feature type="region of interest" description="Disordered" evidence="1">
    <location>
        <begin position="1"/>
        <end position="44"/>
    </location>
</feature>
<gene>
    <name evidence="2" type="ORF">MKZ38_009123</name>
</gene>
<keyword evidence="3" id="KW-1185">Reference proteome</keyword>
<sequence length="869" mass="95683">MECPHDIPNKSSPASPPPLNKPPSSPASNRSVRPRAGIVSPLATSVPILRFPRPYGSEALASWISQSDPNIMSTDGSMSLTDSAYEVIYTDGESQDGHGTESICSLESPRTDDVRSIAGTDQVYDDDHAGHEDEHEDDDDDDVEEHQLSGPEHTSNSSRRSSSLEYADHALRTPSPHSGHASLQSLQSVPSLGLSIEFNEKDHTRCQGNTSVKHTIRTFSEDESSQISHSLGIEGNLKPLVAAIRQTMSDDYLCTQGPLRILYVGSQAAQHDIIYKISSALTASTSTESSVGTVSSRGTDRIYNIVPVSAFGSTNIPEVELMETSAFQIKVENCTAAEELIAKDSNCPVHLTSPSYNLIINDEKTVMLSQIPGAKVKTNWELPHIAVFYCTDNDDLDKTRDAAWGAMTSRDVPCLFITHDLDFEKPPTGRWRGYLDPDILHISLESGDPGQTVVPERLPVDLTSFLTIDARQMNRNLAQITGLRGGKIDLGKAMGNKRRHPSCKNAPSLMNQLWFDLVARRKDWPSTVIQSLLVSLFLVVTYISLSYLQLGLNQTATPMSMNTSSVLSSSTPIQTATATVTVELTSTRTVEVPRLDMSSAPWFFDNVIWPMPGKPVFTASKGVNAVLLKIDTDYSHWVIPGRLRVTVHRGPEPVLAQITVHDGRAVLVEVGRHDAHGVLTVQVETTQKPKVNEKYEIDFGKPRLFDMPFSYVHNFALNLAAAANETVRGVPQGCGSGIHALSEAMRDQASSRSSSLMNHLKEAGEFATSLALRVRKDAEGVLVEAQEKLAARIPSITETRQKADFALRKAQISSKLWWLKAQGKRQEYEKYETKAVQFLEDKIQHMSRSPKGRQTRERSGIFSYLTGDW</sequence>
<organism evidence="2 3">
    <name type="scientific">Zalerion maritima</name>
    <dbReference type="NCBI Taxonomy" id="339359"/>
    <lineage>
        <taxon>Eukaryota</taxon>
        <taxon>Fungi</taxon>
        <taxon>Dikarya</taxon>
        <taxon>Ascomycota</taxon>
        <taxon>Pezizomycotina</taxon>
        <taxon>Sordariomycetes</taxon>
        <taxon>Lulworthiomycetidae</taxon>
        <taxon>Lulworthiales</taxon>
        <taxon>Lulworthiaceae</taxon>
        <taxon>Zalerion</taxon>
    </lineage>
</organism>
<proteinExistence type="predicted"/>
<dbReference type="Proteomes" id="UP001201980">
    <property type="component" value="Unassembled WGS sequence"/>
</dbReference>
<reference evidence="2" key="1">
    <citation type="submission" date="2022-07" db="EMBL/GenBank/DDBJ databases">
        <title>Draft genome sequence of Zalerion maritima ATCC 34329, a (micro)plastics degrading marine fungus.</title>
        <authorList>
            <person name="Paco A."/>
            <person name="Goncalves M.F.M."/>
            <person name="Rocha-Santos T.A.P."/>
            <person name="Alves A."/>
        </authorList>
    </citation>
    <scope>NUCLEOTIDE SEQUENCE</scope>
    <source>
        <strain evidence="2">ATCC 34329</strain>
    </source>
</reference>
<accession>A0AAD5RHF0</accession>
<evidence type="ECO:0000256" key="1">
    <source>
        <dbReference type="SAM" id="MobiDB-lite"/>
    </source>
</evidence>
<comment type="caution">
    <text evidence="2">The sequence shown here is derived from an EMBL/GenBank/DDBJ whole genome shotgun (WGS) entry which is preliminary data.</text>
</comment>
<evidence type="ECO:0000313" key="2">
    <source>
        <dbReference type="EMBL" id="KAJ2893030.1"/>
    </source>
</evidence>